<protein>
    <submittedName>
        <fullName evidence="2">Uncharacterized protein</fullName>
    </submittedName>
</protein>
<reference evidence="2 3" key="1">
    <citation type="submission" date="2015-07" db="EMBL/GenBank/DDBJ databases">
        <title>Emmonsia species relationships and genome sequence.</title>
        <authorList>
            <person name="Cuomo C.A."/>
            <person name="Schwartz I.S."/>
            <person name="Kenyon C."/>
            <person name="de Hoog G.S."/>
            <person name="Govender N.P."/>
            <person name="Botha A."/>
            <person name="Moreno L."/>
            <person name="de Vries M."/>
            <person name="Munoz J.F."/>
            <person name="Stielow J.B."/>
        </authorList>
    </citation>
    <scope>NUCLEOTIDE SEQUENCE [LARGE SCALE GENOMIC DNA]</scope>
    <source>
        <strain evidence="2 3">CBS 136260</strain>
    </source>
</reference>
<dbReference type="AlphaFoldDB" id="A0A1B7NYX8"/>
<evidence type="ECO:0000256" key="1">
    <source>
        <dbReference type="SAM" id="MobiDB-lite"/>
    </source>
</evidence>
<evidence type="ECO:0000313" key="2">
    <source>
        <dbReference type="EMBL" id="OAX81990.1"/>
    </source>
</evidence>
<name>A0A1B7NYX8_9EURO</name>
<dbReference type="EMBL" id="LGUA01000374">
    <property type="protein sequence ID" value="OAX81990.1"/>
    <property type="molecule type" value="Genomic_DNA"/>
</dbReference>
<organism evidence="2 3">
    <name type="scientific">Emergomyces africanus</name>
    <dbReference type="NCBI Taxonomy" id="1955775"/>
    <lineage>
        <taxon>Eukaryota</taxon>
        <taxon>Fungi</taxon>
        <taxon>Dikarya</taxon>
        <taxon>Ascomycota</taxon>
        <taxon>Pezizomycotina</taxon>
        <taxon>Eurotiomycetes</taxon>
        <taxon>Eurotiomycetidae</taxon>
        <taxon>Onygenales</taxon>
        <taxon>Ajellomycetaceae</taxon>
        <taxon>Emergomyces</taxon>
    </lineage>
</organism>
<feature type="region of interest" description="Disordered" evidence="1">
    <location>
        <begin position="69"/>
        <end position="92"/>
    </location>
</feature>
<comment type="caution">
    <text evidence="2">The sequence shown here is derived from an EMBL/GenBank/DDBJ whole genome shotgun (WGS) entry which is preliminary data.</text>
</comment>
<proteinExistence type="predicted"/>
<dbReference type="Proteomes" id="UP000091918">
    <property type="component" value="Unassembled WGS sequence"/>
</dbReference>
<keyword evidence="3" id="KW-1185">Reference proteome</keyword>
<sequence>MSETFSPWLPTSKTWADERLNNLPAAGKYLHAICTTRDVREGGYGPRNEERVLGRTSALAYLISANLVESSSPAPKSNPHSATSWTTTGPAQ</sequence>
<gene>
    <name evidence="2" type="ORF">ACJ72_03666</name>
</gene>
<accession>A0A1B7NYX8</accession>
<evidence type="ECO:0000313" key="3">
    <source>
        <dbReference type="Proteomes" id="UP000091918"/>
    </source>
</evidence>